<evidence type="ECO:0000313" key="2">
    <source>
        <dbReference type="Proteomes" id="UP000265520"/>
    </source>
</evidence>
<name>A0A392TQ82_9FABA</name>
<feature type="non-terminal residue" evidence="1">
    <location>
        <position position="39"/>
    </location>
</feature>
<keyword evidence="2" id="KW-1185">Reference proteome</keyword>
<protein>
    <submittedName>
        <fullName evidence="1">Uncharacterized protein</fullName>
    </submittedName>
</protein>
<sequence>MCRGSATLPGLSFAKEHVGRYGRLASVRARGFGFVVVVP</sequence>
<comment type="caution">
    <text evidence="1">The sequence shown here is derived from an EMBL/GenBank/DDBJ whole genome shotgun (WGS) entry which is preliminary data.</text>
</comment>
<evidence type="ECO:0000313" key="1">
    <source>
        <dbReference type="EMBL" id="MCI62587.1"/>
    </source>
</evidence>
<organism evidence="1 2">
    <name type="scientific">Trifolium medium</name>
    <dbReference type="NCBI Taxonomy" id="97028"/>
    <lineage>
        <taxon>Eukaryota</taxon>
        <taxon>Viridiplantae</taxon>
        <taxon>Streptophyta</taxon>
        <taxon>Embryophyta</taxon>
        <taxon>Tracheophyta</taxon>
        <taxon>Spermatophyta</taxon>
        <taxon>Magnoliopsida</taxon>
        <taxon>eudicotyledons</taxon>
        <taxon>Gunneridae</taxon>
        <taxon>Pentapetalae</taxon>
        <taxon>rosids</taxon>
        <taxon>fabids</taxon>
        <taxon>Fabales</taxon>
        <taxon>Fabaceae</taxon>
        <taxon>Papilionoideae</taxon>
        <taxon>50 kb inversion clade</taxon>
        <taxon>NPAAA clade</taxon>
        <taxon>Hologalegina</taxon>
        <taxon>IRL clade</taxon>
        <taxon>Trifolieae</taxon>
        <taxon>Trifolium</taxon>
    </lineage>
</organism>
<accession>A0A392TQ82</accession>
<reference evidence="1 2" key="1">
    <citation type="journal article" date="2018" name="Front. Plant Sci.">
        <title>Red Clover (Trifolium pratense) and Zigzag Clover (T. medium) - A Picture of Genomic Similarities and Differences.</title>
        <authorList>
            <person name="Dluhosova J."/>
            <person name="Istvanek J."/>
            <person name="Nedelnik J."/>
            <person name="Repkova J."/>
        </authorList>
    </citation>
    <scope>NUCLEOTIDE SEQUENCE [LARGE SCALE GENOMIC DNA]</scope>
    <source>
        <strain evidence="2">cv. 10/8</strain>
        <tissue evidence="1">Leaf</tissue>
    </source>
</reference>
<proteinExistence type="predicted"/>
<dbReference type="AlphaFoldDB" id="A0A392TQ82"/>
<dbReference type="EMBL" id="LXQA010621440">
    <property type="protein sequence ID" value="MCI62587.1"/>
    <property type="molecule type" value="Genomic_DNA"/>
</dbReference>
<dbReference type="Proteomes" id="UP000265520">
    <property type="component" value="Unassembled WGS sequence"/>
</dbReference>